<dbReference type="AlphaFoldDB" id="A0AAE9CU74"/>
<dbReference type="EMBL" id="CP090896">
    <property type="protein sequence ID" value="ULT81198.1"/>
    <property type="molecule type" value="Genomic_DNA"/>
</dbReference>
<evidence type="ECO:0000313" key="1">
    <source>
        <dbReference type="EMBL" id="ULT81198.1"/>
    </source>
</evidence>
<reference evidence="1 2" key="1">
    <citation type="submission" date="2022-05" db="EMBL/GenBank/DDBJ databases">
        <title>Chromosome-level reference genomes for two strains of Caenorhabditis briggsae: an improved platform for comparative genomics.</title>
        <authorList>
            <person name="Stevens L."/>
            <person name="Andersen E.C."/>
        </authorList>
    </citation>
    <scope>NUCLEOTIDE SEQUENCE [LARGE SCALE GENOMIC DNA]</scope>
    <source>
        <strain evidence="1">QX1410_ONT</strain>
        <tissue evidence="1">Whole-organism</tissue>
    </source>
</reference>
<sequence>MCRDITSKEAEGKEANNR</sequence>
<evidence type="ECO:0000313" key="2">
    <source>
        <dbReference type="Proteomes" id="UP000827892"/>
    </source>
</evidence>
<proteinExistence type="predicted"/>
<name>A0AAE9CU74_CAEBR</name>
<dbReference type="Proteomes" id="UP000827892">
    <property type="component" value="Chromosome X"/>
</dbReference>
<gene>
    <name evidence="1" type="ORF">L3Y34_011227</name>
</gene>
<accession>A0AAE9CU74</accession>
<protein>
    <submittedName>
        <fullName evidence="1">Uncharacterized protein</fullName>
    </submittedName>
</protein>
<organism evidence="1 2">
    <name type="scientific">Caenorhabditis briggsae</name>
    <dbReference type="NCBI Taxonomy" id="6238"/>
    <lineage>
        <taxon>Eukaryota</taxon>
        <taxon>Metazoa</taxon>
        <taxon>Ecdysozoa</taxon>
        <taxon>Nematoda</taxon>
        <taxon>Chromadorea</taxon>
        <taxon>Rhabditida</taxon>
        <taxon>Rhabditina</taxon>
        <taxon>Rhabditomorpha</taxon>
        <taxon>Rhabditoidea</taxon>
        <taxon>Rhabditidae</taxon>
        <taxon>Peloderinae</taxon>
        <taxon>Caenorhabditis</taxon>
    </lineage>
</organism>